<keyword evidence="1" id="KW-0004">4Fe-4S</keyword>
<proteinExistence type="predicted"/>
<evidence type="ECO:0000256" key="4">
    <source>
        <dbReference type="ARBA" id="ARBA00023004"/>
    </source>
</evidence>
<evidence type="ECO:0000256" key="5">
    <source>
        <dbReference type="ARBA" id="ARBA00023014"/>
    </source>
</evidence>
<name>A0ABP9VTZ5_9BACT</name>
<evidence type="ECO:0000256" key="1">
    <source>
        <dbReference type="ARBA" id="ARBA00022485"/>
    </source>
</evidence>
<evidence type="ECO:0000256" key="2">
    <source>
        <dbReference type="ARBA" id="ARBA00022723"/>
    </source>
</evidence>
<dbReference type="RefSeq" id="WP_345685394.1">
    <property type="nucleotide sequence ID" value="NZ_BAABRO010000010.1"/>
</dbReference>
<evidence type="ECO:0000313" key="7">
    <source>
        <dbReference type="Proteomes" id="UP001416858"/>
    </source>
</evidence>
<dbReference type="PANTHER" id="PTHR43498:SF1">
    <property type="entry name" value="COB--COM HETERODISULFIDE REDUCTASE IRON-SULFUR SUBUNIT A"/>
    <property type="match status" value="1"/>
</dbReference>
<dbReference type="Pfam" id="PF12831">
    <property type="entry name" value="FAD_oxidored"/>
    <property type="match status" value="1"/>
</dbReference>
<dbReference type="SUPFAM" id="SSF51905">
    <property type="entry name" value="FAD/NAD(P)-binding domain"/>
    <property type="match status" value="1"/>
</dbReference>
<dbReference type="InterPro" id="IPR039650">
    <property type="entry name" value="HdrA-like"/>
</dbReference>
<dbReference type="Proteomes" id="UP001416858">
    <property type="component" value="Unassembled WGS sequence"/>
</dbReference>
<accession>A0ABP9VTZ5</accession>
<evidence type="ECO:0000256" key="3">
    <source>
        <dbReference type="ARBA" id="ARBA00023002"/>
    </source>
</evidence>
<protein>
    <submittedName>
        <fullName evidence="6">Uncharacterized protein</fullName>
    </submittedName>
</protein>
<evidence type="ECO:0000313" key="6">
    <source>
        <dbReference type="EMBL" id="GAA5508619.1"/>
    </source>
</evidence>
<gene>
    <name evidence="6" type="ORF">Rcae01_04086</name>
</gene>
<dbReference type="InterPro" id="IPR036188">
    <property type="entry name" value="FAD/NAD-bd_sf"/>
</dbReference>
<keyword evidence="4" id="KW-0408">Iron</keyword>
<reference evidence="6 7" key="1">
    <citation type="submission" date="2024-02" db="EMBL/GenBank/DDBJ databases">
        <title>Rhodopirellula caenicola NBRC 110016.</title>
        <authorList>
            <person name="Ichikawa N."/>
            <person name="Katano-Makiyama Y."/>
            <person name="Hidaka K."/>
        </authorList>
    </citation>
    <scope>NUCLEOTIDE SEQUENCE [LARGE SCALE GENOMIC DNA]</scope>
    <source>
        <strain evidence="6 7">NBRC 110016</strain>
    </source>
</reference>
<keyword evidence="5" id="KW-0411">Iron-sulfur</keyword>
<dbReference type="Gene3D" id="2.60.120.260">
    <property type="entry name" value="Galactose-binding domain-like"/>
    <property type="match status" value="1"/>
</dbReference>
<dbReference type="Gene3D" id="3.50.50.60">
    <property type="entry name" value="FAD/NAD(P)-binding domain"/>
    <property type="match status" value="1"/>
</dbReference>
<sequence length="667" mass="73846">MNTRCTGSLLLRYSRVLAVLANRTWLAVLALALVSTSTPSFGETILVEAESFSNRGGWVIDQQSMDQMGSPYLMAHGLGTPVDDATTQLNVSQPGEYQVWVRTRDWSGPWKTTDTIASMQATGYPGKFQLQINGQALDPTFGTEQSDWHWQDGGKVQLTSPKSTLTLHDLTGFNGRCDAILLTNEAAFVPPKTMDELTAFRQNVLGHNDRPREAGDYDLVVVGGGIAGICSAISAARADCRVALIQDRPVLGGNNSSEVRVGLSGLIRQKPYPNLGNLVDEISPVGHWTLWDATEHPSWPRAQEMLQMTERFPEKKIHNAGPKSNYEDDKKLDAVNAESNLTLFLNTHVNGVEMDGDLVTAVVGQDIRTGERMWFTGRLFADCTGDGSLGAMANADFRQGRESKEETQESLAPEVADELVMGTSVQWNSRTTASSTSFPECTWAVQFDETTCVDTIKGDWDWETGANRDQVEEIERIRDYGLRVVFGNWSVLKNSPKFKERFANRQLQWVAYIGGKRESRRLMGDVVLKQQDIVSGKEFDDASVTTTWTIDLHYPSKPMCACEAFQSTAKTLKITPYPIPYRCLYSRNVNNLFMAGRNISVTHVALGTVRVQRTTGMMGEVVGMAAAICKEASCQPRDVYTTHLEDLKQRMVDGVPSNLVLRLGNTE</sequence>
<dbReference type="EMBL" id="BAABRO010000010">
    <property type="protein sequence ID" value="GAA5508619.1"/>
    <property type="molecule type" value="Genomic_DNA"/>
</dbReference>
<organism evidence="6 7">
    <name type="scientific">Novipirellula caenicola</name>
    <dbReference type="NCBI Taxonomy" id="1536901"/>
    <lineage>
        <taxon>Bacteria</taxon>
        <taxon>Pseudomonadati</taxon>
        <taxon>Planctomycetota</taxon>
        <taxon>Planctomycetia</taxon>
        <taxon>Pirellulales</taxon>
        <taxon>Pirellulaceae</taxon>
        <taxon>Novipirellula</taxon>
    </lineage>
</organism>
<keyword evidence="2" id="KW-0479">Metal-binding</keyword>
<keyword evidence="7" id="KW-1185">Reference proteome</keyword>
<comment type="caution">
    <text evidence="6">The sequence shown here is derived from an EMBL/GenBank/DDBJ whole genome shotgun (WGS) entry which is preliminary data.</text>
</comment>
<keyword evidence="3" id="KW-0560">Oxidoreductase</keyword>
<dbReference type="PANTHER" id="PTHR43498">
    <property type="entry name" value="FERREDOXIN:COB-COM HETERODISULFIDE REDUCTASE SUBUNIT A"/>
    <property type="match status" value="1"/>
</dbReference>